<dbReference type="EMBL" id="GISG01018453">
    <property type="protein sequence ID" value="MBA4617974.1"/>
    <property type="molecule type" value="Transcribed_RNA"/>
</dbReference>
<dbReference type="AlphaFoldDB" id="A0A7C8YGL3"/>
<accession>A0A7C8YGL3</accession>
<reference evidence="1" key="2">
    <citation type="submission" date="2020-07" db="EMBL/GenBank/DDBJ databases">
        <authorList>
            <person name="Vera ALvarez R."/>
            <person name="Arias-Moreno D.M."/>
            <person name="Jimenez-Jacinto V."/>
            <person name="Jimenez-Bremont J.F."/>
            <person name="Swaminathan K."/>
            <person name="Moose S.P."/>
            <person name="Guerrero-Gonzalez M.L."/>
            <person name="Marino-Ramirez L."/>
            <person name="Landsman D."/>
            <person name="Rodriguez-Kessler M."/>
            <person name="Delgado-Sanchez P."/>
        </authorList>
    </citation>
    <scope>NUCLEOTIDE SEQUENCE</scope>
    <source>
        <tissue evidence="1">Cladode</tissue>
    </source>
</reference>
<protein>
    <submittedName>
        <fullName evidence="1">Uncharacterized protein</fullName>
    </submittedName>
</protein>
<evidence type="ECO:0000313" key="1">
    <source>
        <dbReference type="EMBL" id="MBA4617974.1"/>
    </source>
</evidence>
<organism evidence="1">
    <name type="scientific">Opuntia streptacantha</name>
    <name type="common">Prickly pear cactus</name>
    <name type="synonym">Opuntia cardona</name>
    <dbReference type="NCBI Taxonomy" id="393608"/>
    <lineage>
        <taxon>Eukaryota</taxon>
        <taxon>Viridiplantae</taxon>
        <taxon>Streptophyta</taxon>
        <taxon>Embryophyta</taxon>
        <taxon>Tracheophyta</taxon>
        <taxon>Spermatophyta</taxon>
        <taxon>Magnoliopsida</taxon>
        <taxon>eudicotyledons</taxon>
        <taxon>Gunneridae</taxon>
        <taxon>Pentapetalae</taxon>
        <taxon>Caryophyllales</taxon>
        <taxon>Cactineae</taxon>
        <taxon>Cactaceae</taxon>
        <taxon>Opuntioideae</taxon>
        <taxon>Opuntia</taxon>
    </lineage>
</organism>
<reference evidence="1" key="1">
    <citation type="journal article" date="2013" name="J. Plant Res.">
        <title>Effect of fungi and light on seed germination of three Opuntia species from semiarid lands of central Mexico.</title>
        <authorList>
            <person name="Delgado-Sanchez P."/>
            <person name="Jimenez-Bremont J.F."/>
            <person name="Guerrero-Gonzalez Mde L."/>
            <person name="Flores J."/>
        </authorList>
    </citation>
    <scope>NUCLEOTIDE SEQUENCE</scope>
    <source>
        <tissue evidence="1">Cladode</tissue>
    </source>
</reference>
<name>A0A7C8YGL3_OPUST</name>
<proteinExistence type="predicted"/>
<sequence>MALQLCASRLLSLSLTHSFGPSLSFFIAMNNVVHLQFSAIIRTSSRLAPIWFLEEGFLWFSFGLILRRVIGYVVVYVISIGFEFYFPIQYGVECFLNNA</sequence>